<keyword evidence="4 8" id="KW-1003">Cell membrane</keyword>
<keyword evidence="6 8" id="KW-1133">Transmembrane helix</keyword>
<keyword evidence="3" id="KW-0813">Transport</keyword>
<evidence type="ECO:0000256" key="7">
    <source>
        <dbReference type="ARBA" id="ARBA00023136"/>
    </source>
</evidence>
<name>A0ABW1D050_9ACTN</name>
<dbReference type="PANTHER" id="PTHR30269">
    <property type="entry name" value="TRANSMEMBRANE PROTEIN YFCA"/>
    <property type="match status" value="1"/>
</dbReference>
<organism evidence="9 10">
    <name type="scientific">Nonomuraea insulae</name>
    <dbReference type="NCBI Taxonomy" id="1616787"/>
    <lineage>
        <taxon>Bacteria</taxon>
        <taxon>Bacillati</taxon>
        <taxon>Actinomycetota</taxon>
        <taxon>Actinomycetes</taxon>
        <taxon>Streptosporangiales</taxon>
        <taxon>Streptosporangiaceae</taxon>
        <taxon>Nonomuraea</taxon>
    </lineage>
</organism>
<dbReference type="RefSeq" id="WP_379520071.1">
    <property type="nucleotide sequence ID" value="NZ_JBHSPA010000055.1"/>
</dbReference>
<feature type="transmembrane region" description="Helical" evidence="8">
    <location>
        <begin position="223"/>
        <end position="242"/>
    </location>
</feature>
<dbReference type="Pfam" id="PF01925">
    <property type="entry name" value="TauE"/>
    <property type="match status" value="1"/>
</dbReference>
<gene>
    <name evidence="9" type="ORF">ACFPZ3_42645</name>
</gene>
<dbReference type="InterPro" id="IPR052017">
    <property type="entry name" value="TSUP"/>
</dbReference>
<keyword evidence="10" id="KW-1185">Reference proteome</keyword>
<feature type="transmembrane region" description="Helical" evidence="8">
    <location>
        <begin position="101"/>
        <end position="118"/>
    </location>
</feature>
<feature type="transmembrane region" description="Helical" evidence="8">
    <location>
        <begin position="74"/>
        <end position="95"/>
    </location>
</feature>
<evidence type="ECO:0000256" key="4">
    <source>
        <dbReference type="ARBA" id="ARBA00022475"/>
    </source>
</evidence>
<evidence type="ECO:0000256" key="6">
    <source>
        <dbReference type="ARBA" id="ARBA00022989"/>
    </source>
</evidence>
<comment type="caution">
    <text evidence="9">The sequence shown here is derived from an EMBL/GenBank/DDBJ whole genome shotgun (WGS) entry which is preliminary data.</text>
</comment>
<dbReference type="InterPro" id="IPR002781">
    <property type="entry name" value="TM_pro_TauE-like"/>
</dbReference>
<keyword evidence="5 8" id="KW-0812">Transmembrane</keyword>
<dbReference type="Proteomes" id="UP001596058">
    <property type="component" value="Unassembled WGS sequence"/>
</dbReference>
<reference evidence="10" key="1">
    <citation type="journal article" date="2019" name="Int. J. Syst. Evol. Microbiol.">
        <title>The Global Catalogue of Microorganisms (GCM) 10K type strain sequencing project: providing services to taxonomists for standard genome sequencing and annotation.</title>
        <authorList>
            <consortium name="The Broad Institute Genomics Platform"/>
            <consortium name="The Broad Institute Genome Sequencing Center for Infectious Disease"/>
            <person name="Wu L."/>
            <person name="Ma J."/>
        </authorList>
    </citation>
    <scope>NUCLEOTIDE SEQUENCE [LARGE SCALE GENOMIC DNA]</scope>
    <source>
        <strain evidence="10">CCUG 53903</strain>
    </source>
</reference>
<evidence type="ECO:0000256" key="5">
    <source>
        <dbReference type="ARBA" id="ARBA00022692"/>
    </source>
</evidence>
<keyword evidence="7 8" id="KW-0472">Membrane</keyword>
<evidence type="ECO:0000313" key="10">
    <source>
        <dbReference type="Proteomes" id="UP001596058"/>
    </source>
</evidence>
<evidence type="ECO:0000256" key="3">
    <source>
        <dbReference type="ARBA" id="ARBA00022448"/>
    </source>
</evidence>
<proteinExistence type="inferred from homology"/>
<feature type="transmembrane region" description="Helical" evidence="8">
    <location>
        <begin position="190"/>
        <end position="211"/>
    </location>
</feature>
<evidence type="ECO:0000313" key="9">
    <source>
        <dbReference type="EMBL" id="MFC5830595.1"/>
    </source>
</evidence>
<comment type="similarity">
    <text evidence="2 8">Belongs to the 4-toluene sulfonate uptake permease (TSUP) (TC 2.A.102) family.</text>
</comment>
<evidence type="ECO:0000256" key="8">
    <source>
        <dbReference type="RuleBase" id="RU363041"/>
    </source>
</evidence>
<accession>A0ABW1D050</accession>
<feature type="transmembrane region" description="Helical" evidence="8">
    <location>
        <begin position="32"/>
        <end position="53"/>
    </location>
</feature>
<comment type="subcellular location">
    <subcellularLocation>
        <location evidence="1 8">Cell membrane</location>
        <topology evidence="1 8">Multi-pass membrane protein</topology>
    </subcellularLocation>
</comment>
<sequence length="243" mass="25113">MSADLIATLLVASILAFALAWLSSVGGVGGGVLMLLVFTALFGLQVAVPTLTLTQLASNGGRAWFNRRDVQWRVISWYAVGAVPFALTGGLLLPYVPVEPLKRVLGAFLIAVVIWRRFRRVPRAPADGTFAVIGAGAGLGSSLLGAAGPLAAPFFLAKGLAGGAYIGTEAAASLIIHLTKVAAYGASSLLSVHVLQLGLVLTPAIVAGAWLGRRTVMRMNARVFTLVIEAGLLIAAILFLAGD</sequence>
<dbReference type="PANTHER" id="PTHR30269:SF37">
    <property type="entry name" value="MEMBRANE TRANSPORTER PROTEIN"/>
    <property type="match status" value="1"/>
</dbReference>
<evidence type="ECO:0000256" key="2">
    <source>
        <dbReference type="ARBA" id="ARBA00009142"/>
    </source>
</evidence>
<feature type="transmembrane region" description="Helical" evidence="8">
    <location>
        <begin position="130"/>
        <end position="152"/>
    </location>
</feature>
<evidence type="ECO:0000256" key="1">
    <source>
        <dbReference type="ARBA" id="ARBA00004651"/>
    </source>
</evidence>
<protein>
    <recommendedName>
        <fullName evidence="8">Probable membrane transporter protein</fullName>
    </recommendedName>
</protein>
<dbReference type="EMBL" id="JBHSPA010000055">
    <property type="protein sequence ID" value="MFC5830595.1"/>
    <property type="molecule type" value="Genomic_DNA"/>
</dbReference>